<feature type="non-terminal residue" evidence="1">
    <location>
        <position position="1"/>
    </location>
</feature>
<reference evidence="1 2" key="1">
    <citation type="journal article" date="2019" name="Sci. Rep.">
        <title>A high-quality genome of Eragrostis curvula grass provides insights into Poaceae evolution and supports new strategies to enhance forage quality.</title>
        <authorList>
            <person name="Carballo J."/>
            <person name="Santos B.A.C.M."/>
            <person name="Zappacosta D."/>
            <person name="Garbus I."/>
            <person name="Selva J.P."/>
            <person name="Gallo C.A."/>
            <person name="Diaz A."/>
            <person name="Albertini E."/>
            <person name="Caccamo M."/>
            <person name="Echenique V."/>
        </authorList>
    </citation>
    <scope>NUCLEOTIDE SEQUENCE [LARGE SCALE GENOMIC DNA]</scope>
    <source>
        <strain evidence="2">cv. Victoria</strain>
        <tissue evidence="1">Leaf</tissue>
    </source>
</reference>
<comment type="caution">
    <text evidence="1">The sequence shown here is derived from an EMBL/GenBank/DDBJ whole genome shotgun (WGS) entry which is preliminary data.</text>
</comment>
<sequence length="225" mass="25737">VLESWRTRFKTSQGDTRLEPIRVCAKIGIECTDFNPVKRPDTRRIIERLDEMEHTYGIILADFFTSSKKGSMFVSEAPSPLQRITSSVPKGLGETSTEMLDVHPLELRFPFELSKVIECPVTLTNRTHDHVGVWITPKHKRRFPDLWKRDPLEDPCLSLFKVIEPHSTVVVGMIMKKQSQQPLQDTCNFEVIMIVMGSKNDTLENLRSSIGIKLNMDGELLKTVE</sequence>
<dbReference type="Gramene" id="TVU26620">
    <property type="protein sequence ID" value="TVU26620"/>
    <property type="gene ID" value="EJB05_29174"/>
</dbReference>
<dbReference type="AlphaFoldDB" id="A0A5J9UU75"/>
<evidence type="ECO:0000313" key="1">
    <source>
        <dbReference type="EMBL" id="TVU26620.1"/>
    </source>
</evidence>
<gene>
    <name evidence="1" type="ORF">EJB05_29174</name>
</gene>
<protein>
    <recommendedName>
        <fullName evidence="3">MSP domain-containing protein</fullName>
    </recommendedName>
</protein>
<accession>A0A5J9UU75</accession>
<dbReference type="OrthoDB" id="718125at2759"/>
<evidence type="ECO:0008006" key="3">
    <source>
        <dbReference type="Google" id="ProtNLM"/>
    </source>
</evidence>
<organism evidence="1 2">
    <name type="scientific">Eragrostis curvula</name>
    <name type="common">weeping love grass</name>
    <dbReference type="NCBI Taxonomy" id="38414"/>
    <lineage>
        <taxon>Eukaryota</taxon>
        <taxon>Viridiplantae</taxon>
        <taxon>Streptophyta</taxon>
        <taxon>Embryophyta</taxon>
        <taxon>Tracheophyta</taxon>
        <taxon>Spermatophyta</taxon>
        <taxon>Magnoliopsida</taxon>
        <taxon>Liliopsida</taxon>
        <taxon>Poales</taxon>
        <taxon>Poaceae</taxon>
        <taxon>PACMAD clade</taxon>
        <taxon>Chloridoideae</taxon>
        <taxon>Eragrostideae</taxon>
        <taxon>Eragrostidinae</taxon>
        <taxon>Eragrostis</taxon>
    </lineage>
</organism>
<evidence type="ECO:0000313" key="2">
    <source>
        <dbReference type="Proteomes" id="UP000324897"/>
    </source>
</evidence>
<dbReference type="InterPro" id="IPR013783">
    <property type="entry name" value="Ig-like_fold"/>
</dbReference>
<dbReference type="Gene3D" id="2.60.40.10">
    <property type="entry name" value="Immunoglobulins"/>
    <property type="match status" value="1"/>
</dbReference>
<keyword evidence="2" id="KW-1185">Reference proteome</keyword>
<dbReference type="EMBL" id="RWGY01000013">
    <property type="protein sequence ID" value="TVU26620.1"/>
    <property type="molecule type" value="Genomic_DNA"/>
</dbReference>
<feature type="non-terminal residue" evidence="1">
    <location>
        <position position="225"/>
    </location>
</feature>
<name>A0A5J9UU75_9POAL</name>
<dbReference type="PANTHER" id="PTHR45707:SF69">
    <property type="entry name" value="CALCIUM-DEPENDENT LIPID-BINDING (CALB DOMAIN) PLANT PHOSPHORIBOSYLTRANSFERASE FAMILY PROTEIN"/>
    <property type="match status" value="1"/>
</dbReference>
<dbReference type="PANTHER" id="PTHR45707">
    <property type="entry name" value="C2 CALCIUM/LIPID-BINDING PLANT PHOSPHORIBOSYLTRANSFERASE FAMILY PROTEIN"/>
    <property type="match status" value="1"/>
</dbReference>
<proteinExistence type="predicted"/>
<dbReference type="Proteomes" id="UP000324897">
    <property type="component" value="Chromosome 2"/>
</dbReference>